<evidence type="ECO:0000313" key="4">
    <source>
        <dbReference type="Proteomes" id="UP000193862"/>
    </source>
</evidence>
<dbReference type="EMBL" id="FWFS01000007">
    <property type="protein sequence ID" value="SLN47857.1"/>
    <property type="molecule type" value="Genomic_DNA"/>
</dbReference>
<organism evidence="3 4">
    <name type="scientific">Aquimixticola soesokkakensis</name>
    <dbReference type="NCBI Taxonomy" id="1519096"/>
    <lineage>
        <taxon>Bacteria</taxon>
        <taxon>Pseudomonadati</taxon>
        <taxon>Pseudomonadota</taxon>
        <taxon>Alphaproteobacteria</taxon>
        <taxon>Rhodobacterales</taxon>
        <taxon>Paracoccaceae</taxon>
        <taxon>Aquimixticola</taxon>
    </lineage>
</organism>
<keyword evidence="4" id="KW-1185">Reference proteome</keyword>
<dbReference type="RefSeq" id="WP_085836684.1">
    <property type="nucleotide sequence ID" value="NZ_FWFS01000007.1"/>
</dbReference>
<reference evidence="3 4" key="1">
    <citation type="submission" date="2017-03" db="EMBL/GenBank/DDBJ databases">
        <authorList>
            <person name="Afonso C.L."/>
            <person name="Miller P.J."/>
            <person name="Scott M.A."/>
            <person name="Spackman E."/>
            <person name="Goraichik I."/>
            <person name="Dimitrov K.M."/>
            <person name="Suarez D.L."/>
            <person name="Swayne D.E."/>
        </authorList>
    </citation>
    <scope>NUCLEOTIDE SEQUENCE [LARGE SCALE GENOMIC DNA]</scope>
    <source>
        <strain evidence="3 4">CECT 8620</strain>
    </source>
</reference>
<evidence type="ECO:0000313" key="3">
    <source>
        <dbReference type="EMBL" id="SLN47857.1"/>
    </source>
</evidence>
<dbReference type="Pfam" id="PF05545">
    <property type="entry name" value="FixQ"/>
    <property type="match status" value="1"/>
</dbReference>
<name>A0A1Y5SW11_9RHOB</name>
<keyword evidence="2" id="KW-1133">Transmembrane helix</keyword>
<accession>A0A1Y5SW11</accession>
<feature type="compositionally biased region" description="Basic and acidic residues" evidence="1">
    <location>
        <begin position="46"/>
        <end position="65"/>
    </location>
</feature>
<keyword evidence="2" id="KW-0812">Transmembrane</keyword>
<dbReference type="AlphaFoldDB" id="A0A1Y5SW11"/>
<dbReference type="InterPro" id="IPR008621">
    <property type="entry name" value="Cbb3-typ_cyt_oxidase_comp"/>
</dbReference>
<sequence length="65" mass="7197">MTYHIFREIADSWVLLAMFVFFTAASLWVFRPGSGASHAEAAGTPFRHEDAPAADRATSPEEVQK</sequence>
<dbReference type="OrthoDB" id="9801588at2"/>
<feature type="region of interest" description="Disordered" evidence="1">
    <location>
        <begin position="35"/>
        <end position="65"/>
    </location>
</feature>
<proteinExistence type="predicted"/>
<dbReference type="Proteomes" id="UP000193862">
    <property type="component" value="Unassembled WGS sequence"/>
</dbReference>
<dbReference type="CDD" id="cd01324">
    <property type="entry name" value="cbb3_Oxidase_CcoQ"/>
    <property type="match status" value="1"/>
</dbReference>
<gene>
    <name evidence="3" type="ORF">AQS8620_01984</name>
</gene>
<feature type="transmembrane region" description="Helical" evidence="2">
    <location>
        <begin position="12"/>
        <end position="30"/>
    </location>
</feature>
<evidence type="ECO:0000256" key="2">
    <source>
        <dbReference type="SAM" id="Phobius"/>
    </source>
</evidence>
<protein>
    <submittedName>
        <fullName evidence="3">Cbb3-type cytochrome oxidase component FixQ</fullName>
    </submittedName>
</protein>
<keyword evidence="2" id="KW-0472">Membrane</keyword>
<evidence type="ECO:0000256" key="1">
    <source>
        <dbReference type="SAM" id="MobiDB-lite"/>
    </source>
</evidence>